<keyword evidence="2" id="KW-1185">Reference proteome</keyword>
<proteinExistence type="predicted"/>
<name>A0AA88AUI3_FICCA</name>
<dbReference type="AlphaFoldDB" id="A0AA88AUI3"/>
<evidence type="ECO:0000313" key="1">
    <source>
        <dbReference type="EMBL" id="GMN54208.1"/>
    </source>
</evidence>
<gene>
    <name evidence="1" type="ORF">TIFTF001_023340</name>
</gene>
<evidence type="ECO:0000313" key="2">
    <source>
        <dbReference type="Proteomes" id="UP001187192"/>
    </source>
</evidence>
<organism evidence="1 2">
    <name type="scientific">Ficus carica</name>
    <name type="common">Common fig</name>
    <dbReference type="NCBI Taxonomy" id="3494"/>
    <lineage>
        <taxon>Eukaryota</taxon>
        <taxon>Viridiplantae</taxon>
        <taxon>Streptophyta</taxon>
        <taxon>Embryophyta</taxon>
        <taxon>Tracheophyta</taxon>
        <taxon>Spermatophyta</taxon>
        <taxon>Magnoliopsida</taxon>
        <taxon>eudicotyledons</taxon>
        <taxon>Gunneridae</taxon>
        <taxon>Pentapetalae</taxon>
        <taxon>rosids</taxon>
        <taxon>fabids</taxon>
        <taxon>Rosales</taxon>
        <taxon>Moraceae</taxon>
        <taxon>Ficeae</taxon>
        <taxon>Ficus</taxon>
    </lineage>
</organism>
<accession>A0AA88AUI3</accession>
<comment type="caution">
    <text evidence="1">The sequence shown here is derived from an EMBL/GenBank/DDBJ whole genome shotgun (WGS) entry which is preliminary data.</text>
</comment>
<protein>
    <submittedName>
        <fullName evidence="1">Uncharacterized protein</fullName>
    </submittedName>
</protein>
<dbReference type="Proteomes" id="UP001187192">
    <property type="component" value="Unassembled WGS sequence"/>
</dbReference>
<dbReference type="EMBL" id="BTGU01000050">
    <property type="protein sequence ID" value="GMN54208.1"/>
    <property type="molecule type" value="Genomic_DNA"/>
</dbReference>
<reference evidence="1" key="1">
    <citation type="submission" date="2023-07" db="EMBL/GenBank/DDBJ databases">
        <title>draft genome sequence of fig (Ficus carica).</title>
        <authorList>
            <person name="Takahashi T."/>
            <person name="Nishimura K."/>
        </authorList>
    </citation>
    <scope>NUCLEOTIDE SEQUENCE</scope>
</reference>
<sequence length="33" mass="3548">MAATDNVVEKDKYASHEWGWGLGDEIMLVPAGG</sequence>